<dbReference type="PROSITE" id="PS00237">
    <property type="entry name" value="G_PROTEIN_RECEP_F1_1"/>
    <property type="match status" value="1"/>
</dbReference>
<feature type="non-terminal residue" evidence="10">
    <location>
        <position position="1"/>
    </location>
</feature>
<evidence type="ECO:0000313" key="11">
    <source>
        <dbReference type="Proteomes" id="UP001434883"/>
    </source>
</evidence>
<dbReference type="Gene3D" id="1.20.1070.10">
    <property type="entry name" value="Rhodopsin 7-helix transmembrane proteins"/>
    <property type="match status" value="1"/>
</dbReference>
<proteinExistence type="predicted"/>
<evidence type="ECO:0000256" key="3">
    <source>
        <dbReference type="ARBA" id="ARBA00022989"/>
    </source>
</evidence>
<feature type="domain" description="G-protein coupled receptors family 1 profile" evidence="9">
    <location>
        <begin position="77"/>
        <end position="159"/>
    </location>
</feature>
<keyword evidence="7" id="KW-0807">Transducer</keyword>
<evidence type="ECO:0000256" key="1">
    <source>
        <dbReference type="ARBA" id="ARBA00004141"/>
    </source>
</evidence>
<evidence type="ECO:0000259" key="9">
    <source>
        <dbReference type="PROSITE" id="PS50262"/>
    </source>
</evidence>
<evidence type="ECO:0000256" key="2">
    <source>
        <dbReference type="ARBA" id="ARBA00022692"/>
    </source>
</evidence>
<sequence>YLTTDGYDGIYDCSSTTRSTEDAPVPAVDPLSPVVCMASPQQKANDNHCLYVGSQPLAGTRTVVPRFANRNGTSVSVSTFNLVAIALERYNAICRPLSSLQWQTRSHAYRVISVTWLLAFIIMIPYPIISNLRSFKRLDNTTAHQCRHKWPLAAAEQTW</sequence>
<evidence type="ECO:0000256" key="5">
    <source>
        <dbReference type="ARBA" id="ARBA00023136"/>
    </source>
</evidence>
<gene>
    <name evidence="10" type="ORF">XENOCAPTIV_005940</name>
</gene>
<keyword evidence="6" id="KW-0675">Receptor</keyword>
<dbReference type="PANTHER" id="PTHR24238">
    <property type="entry name" value="G-PROTEIN COUPLED RECEPTOR"/>
    <property type="match status" value="1"/>
</dbReference>
<comment type="caution">
    <text evidence="10">The sequence shown here is derived from an EMBL/GenBank/DDBJ whole genome shotgun (WGS) entry which is preliminary data.</text>
</comment>
<evidence type="ECO:0000256" key="8">
    <source>
        <dbReference type="SAM" id="Phobius"/>
    </source>
</evidence>
<comment type="subcellular location">
    <subcellularLocation>
        <location evidence="1">Membrane</location>
        <topology evidence="1">Multi-pass membrane protein</topology>
    </subcellularLocation>
</comment>
<keyword evidence="4" id="KW-0297">G-protein coupled receptor</keyword>
<evidence type="ECO:0000256" key="4">
    <source>
        <dbReference type="ARBA" id="ARBA00023040"/>
    </source>
</evidence>
<evidence type="ECO:0000256" key="6">
    <source>
        <dbReference type="ARBA" id="ARBA00023170"/>
    </source>
</evidence>
<keyword evidence="2 8" id="KW-0812">Transmembrane</keyword>
<evidence type="ECO:0000256" key="7">
    <source>
        <dbReference type="ARBA" id="ARBA00023224"/>
    </source>
</evidence>
<feature type="transmembrane region" description="Helical" evidence="8">
    <location>
        <begin position="108"/>
        <end position="129"/>
    </location>
</feature>
<keyword evidence="3 8" id="KW-1133">Transmembrane helix</keyword>
<organism evidence="10 11">
    <name type="scientific">Xenoophorus captivus</name>
    <dbReference type="NCBI Taxonomy" id="1517983"/>
    <lineage>
        <taxon>Eukaryota</taxon>
        <taxon>Metazoa</taxon>
        <taxon>Chordata</taxon>
        <taxon>Craniata</taxon>
        <taxon>Vertebrata</taxon>
        <taxon>Euteleostomi</taxon>
        <taxon>Actinopterygii</taxon>
        <taxon>Neopterygii</taxon>
        <taxon>Teleostei</taxon>
        <taxon>Neoteleostei</taxon>
        <taxon>Acanthomorphata</taxon>
        <taxon>Ovalentaria</taxon>
        <taxon>Atherinomorphae</taxon>
        <taxon>Cyprinodontiformes</taxon>
        <taxon>Goodeidae</taxon>
        <taxon>Xenoophorus</taxon>
    </lineage>
</organism>
<accession>A0ABV0SGA8</accession>
<dbReference type="InterPro" id="IPR017452">
    <property type="entry name" value="GPCR_Rhodpsn_7TM"/>
</dbReference>
<dbReference type="PROSITE" id="PS50262">
    <property type="entry name" value="G_PROTEIN_RECEP_F1_2"/>
    <property type="match status" value="1"/>
</dbReference>
<name>A0ABV0SGA8_9TELE</name>
<dbReference type="Proteomes" id="UP001434883">
    <property type="component" value="Unassembled WGS sequence"/>
</dbReference>
<protein>
    <recommendedName>
        <fullName evidence="9">G-protein coupled receptors family 1 profile domain-containing protein</fullName>
    </recommendedName>
</protein>
<keyword evidence="5 8" id="KW-0472">Membrane</keyword>
<reference evidence="10 11" key="1">
    <citation type="submission" date="2021-06" db="EMBL/GenBank/DDBJ databases">
        <authorList>
            <person name="Palmer J.M."/>
        </authorList>
    </citation>
    <scope>NUCLEOTIDE SEQUENCE [LARGE SCALE GENOMIC DNA]</scope>
    <source>
        <strain evidence="10 11">XC_2019</strain>
        <tissue evidence="10">Muscle</tissue>
    </source>
</reference>
<dbReference type="EMBL" id="JAHRIN010077271">
    <property type="protein sequence ID" value="MEQ2218633.1"/>
    <property type="molecule type" value="Genomic_DNA"/>
</dbReference>
<dbReference type="SUPFAM" id="SSF81321">
    <property type="entry name" value="Family A G protein-coupled receptor-like"/>
    <property type="match status" value="1"/>
</dbReference>
<keyword evidence="11" id="KW-1185">Reference proteome</keyword>
<evidence type="ECO:0000313" key="10">
    <source>
        <dbReference type="EMBL" id="MEQ2218633.1"/>
    </source>
</evidence>
<dbReference type="Pfam" id="PF00001">
    <property type="entry name" value="7tm_1"/>
    <property type="match status" value="1"/>
</dbReference>
<dbReference type="InterPro" id="IPR000276">
    <property type="entry name" value="GPCR_Rhodpsn"/>
</dbReference>
<dbReference type="PANTHER" id="PTHR24238:SF79">
    <property type="entry name" value="GASTRIN_CHOLECYSTOKININ TYPE B RECEPTOR"/>
    <property type="match status" value="1"/>
</dbReference>